<gene>
    <name evidence="2" type="ORF">FVB32_14085</name>
</gene>
<dbReference type="AlphaFoldDB" id="A0A5C8V3M9"/>
<sequence length="166" mass="18832">MKRFFIFLSCVLFFSSMHGQIFLEQPLTNSQKDKLSIDGRSYPVGVNGEDARRLIVSRNISKRLQVQLEEFYEKFGTRERISTSFLLKWQVKKRLHLFAGTQGVYDINQLSGEQELMQVNLSAGLGYEVNSDLLLELGFQGKVNKSGGDLSGKVINPNVFSLRASF</sequence>
<evidence type="ECO:0008006" key="4">
    <source>
        <dbReference type="Google" id="ProtNLM"/>
    </source>
</evidence>
<dbReference type="RefSeq" id="WP_147744444.1">
    <property type="nucleotide sequence ID" value="NZ_VRUR01000002.1"/>
</dbReference>
<evidence type="ECO:0000313" key="2">
    <source>
        <dbReference type="EMBL" id="TXN35699.1"/>
    </source>
</evidence>
<comment type="caution">
    <text evidence="2">The sequence shown here is derived from an EMBL/GenBank/DDBJ whole genome shotgun (WGS) entry which is preliminary data.</text>
</comment>
<evidence type="ECO:0000256" key="1">
    <source>
        <dbReference type="SAM" id="SignalP"/>
    </source>
</evidence>
<accession>A0A5C8V3M9</accession>
<name>A0A5C8V3M9_9FLAO</name>
<reference evidence="2 3" key="1">
    <citation type="submission" date="2019-08" db="EMBL/GenBank/DDBJ databases">
        <title>Professor.</title>
        <authorList>
            <person name="Park J.S."/>
        </authorList>
    </citation>
    <scope>NUCLEOTIDE SEQUENCE [LARGE SCALE GENOMIC DNA]</scope>
    <source>
        <strain evidence="2 3">176CP5-101</strain>
    </source>
</reference>
<dbReference type="EMBL" id="VRUR01000002">
    <property type="protein sequence ID" value="TXN35699.1"/>
    <property type="molecule type" value="Genomic_DNA"/>
</dbReference>
<protein>
    <recommendedName>
        <fullName evidence="4">Outer membrane protein beta-barrel domain-containing protein</fullName>
    </recommendedName>
</protein>
<feature type="signal peptide" evidence="1">
    <location>
        <begin position="1"/>
        <end position="19"/>
    </location>
</feature>
<keyword evidence="1" id="KW-0732">Signal</keyword>
<dbReference type="Proteomes" id="UP000321456">
    <property type="component" value="Unassembled WGS sequence"/>
</dbReference>
<evidence type="ECO:0000313" key="3">
    <source>
        <dbReference type="Proteomes" id="UP000321456"/>
    </source>
</evidence>
<organism evidence="2 3">
    <name type="scientific">Flagellimonas hymeniacidonis</name>
    <dbReference type="NCBI Taxonomy" id="2603628"/>
    <lineage>
        <taxon>Bacteria</taxon>
        <taxon>Pseudomonadati</taxon>
        <taxon>Bacteroidota</taxon>
        <taxon>Flavobacteriia</taxon>
        <taxon>Flavobacteriales</taxon>
        <taxon>Flavobacteriaceae</taxon>
        <taxon>Flagellimonas</taxon>
    </lineage>
</organism>
<proteinExistence type="predicted"/>
<keyword evidence="3" id="KW-1185">Reference proteome</keyword>
<feature type="chain" id="PRO_5022917108" description="Outer membrane protein beta-barrel domain-containing protein" evidence="1">
    <location>
        <begin position="20"/>
        <end position="166"/>
    </location>
</feature>